<name>A0A0A9GTX4_ARUDO</name>
<dbReference type="EMBL" id="GBRH01170912">
    <property type="protein sequence ID" value="JAE26984.1"/>
    <property type="molecule type" value="Transcribed_RNA"/>
</dbReference>
<feature type="region of interest" description="Disordered" evidence="1">
    <location>
        <begin position="57"/>
        <end position="77"/>
    </location>
</feature>
<evidence type="ECO:0000256" key="1">
    <source>
        <dbReference type="SAM" id="MobiDB-lite"/>
    </source>
</evidence>
<sequence length="77" mass="8919">MDGHGPHDADRLTCRRSTRQSPQIKHQQTRLRKSQPWIWRKLHWAGLIGGLPGRIWGSARSDQPDPGNHSVHQRTRI</sequence>
<proteinExistence type="predicted"/>
<accession>A0A0A9GTX4</accession>
<protein>
    <submittedName>
        <fullName evidence="2">Uncharacterized protein</fullName>
    </submittedName>
</protein>
<organism evidence="2">
    <name type="scientific">Arundo donax</name>
    <name type="common">Giant reed</name>
    <name type="synonym">Donax arundinaceus</name>
    <dbReference type="NCBI Taxonomy" id="35708"/>
    <lineage>
        <taxon>Eukaryota</taxon>
        <taxon>Viridiplantae</taxon>
        <taxon>Streptophyta</taxon>
        <taxon>Embryophyta</taxon>
        <taxon>Tracheophyta</taxon>
        <taxon>Spermatophyta</taxon>
        <taxon>Magnoliopsida</taxon>
        <taxon>Liliopsida</taxon>
        <taxon>Poales</taxon>
        <taxon>Poaceae</taxon>
        <taxon>PACMAD clade</taxon>
        <taxon>Arundinoideae</taxon>
        <taxon>Arundineae</taxon>
        <taxon>Arundo</taxon>
    </lineage>
</organism>
<feature type="region of interest" description="Disordered" evidence="1">
    <location>
        <begin position="1"/>
        <end position="32"/>
    </location>
</feature>
<feature type="compositionally biased region" description="Basic and acidic residues" evidence="1">
    <location>
        <begin position="1"/>
        <end position="13"/>
    </location>
</feature>
<reference evidence="2" key="1">
    <citation type="submission" date="2014-09" db="EMBL/GenBank/DDBJ databases">
        <authorList>
            <person name="Magalhaes I.L.F."/>
            <person name="Oliveira U."/>
            <person name="Santos F.R."/>
            <person name="Vidigal T.H.D.A."/>
            <person name="Brescovit A.D."/>
            <person name="Santos A.J."/>
        </authorList>
    </citation>
    <scope>NUCLEOTIDE SEQUENCE</scope>
    <source>
        <tissue evidence="2">Shoot tissue taken approximately 20 cm above the soil surface</tissue>
    </source>
</reference>
<evidence type="ECO:0000313" key="2">
    <source>
        <dbReference type="EMBL" id="JAE26984.1"/>
    </source>
</evidence>
<reference evidence="2" key="2">
    <citation type="journal article" date="2015" name="Data Brief">
        <title>Shoot transcriptome of the giant reed, Arundo donax.</title>
        <authorList>
            <person name="Barrero R.A."/>
            <person name="Guerrero F.D."/>
            <person name="Moolhuijzen P."/>
            <person name="Goolsby J.A."/>
            <person name="Tidwell J."/>
            <person name="Bellgard S.E."/>
            <person name="Bellgard M.I."/>
        </authorList>
    </citation>
    <scope>NUCLEOTIDE SEQUENCE</scope>
    <source>
        <tissue evidence="2">Shoot tissue taken approximately 20 cm above the soil surface</tissue>
    </source>
</reference>
<dbReference type="AlphaFoldDB" id="A0A0A9GTX4"/>